<proteinExistence type="predicted"/>
<dbReference type="AlphaFoldDB" id="A0ABD3BUN0"/>
<evidence type="ECO:0000313" key="8">
    <source>
        <dbReference type="Proteomes" id="UP001632038"/>
    </source>
</evidence>
<evidence type="ECO:0000256" key="3">
    <source>
        <dbReference type="ARBA" id="ARBA00023125"/>
    </source>
</evidence>
<dbReference type="EMBL" id="JAVIJP010000066">
    <property type="protein sequence ID" value="KAL3621208.1"/>
    <property type="molecule type" value="Genomic_DNA"/>
</dbReference>
<keyword evidence="3" id="KW-0238">DNA-binding</keyword>
<feature type="domain" description="MADS-box" evidence="6">
    <location>
        <begin position="1"/>
        <end position="51"/>
    </location>
</feature>
<dbReference type="Gene3D" id="3.40.1810.10">
    <property type="entry name" value="Transcription factor, MADS-box"/>
    <property type="match status" value="1"/>
</dbReference>
<dbReference type="InterPro" id="IPR002100">
    <property type="entry name" value="TF_MADSbox"/>
</dbReference>
<keyword evidence="5" id="KW-0539">Nucleus</keyword>
<evidence type="ECO:0000313" key="7">
    <source>
        <dbReference type="EMBL" id="KAL3621208.1"/>
    </source>
</evidence>
<dbReference type="SMART" id="SM00432">
    <property type="entry name" value="MADS"/>
    <property type="match status" value="1"/>
</dbReference>
<dbReference type="PRINTS" id="PR00404">
    <property type="entry name" value="MADSDOMAIN"/>
</dbReference>
<keyword evidence="8" id="KW-1185">Reference proteome</keyword>
<comment type="subcellular location">
    <subcellularLocation>
        <location evidence="1">Nucleus</location>
    </subcellularLocation>
</comment>
<evidence type="ECO:0000256" key="5">
    <source>
        <dbReference type="ARBA" id="ARBA00023242"/>
    </source>
</evidence>
<evidence type="ECO:0000259" key="6">
    <source>
        <dbReference type="PROSITE" id="PS50066"/>
    </source>
</evidence>
<dbReference type="Pfam" id="PF00319">
    <property type="entry name" value="SRF-TF"/>
    <property type="match status" value="1"/>
</dbReference>
<dbReference type="InterPro" id="IPR036879">
    <property type="entry name" value="TF_MADSbox_sf"/>
</dbReference>
<dbReference type="GO" id="GO:0005634">
    <property type="term" value="C:nucleus"/>
    <property type="evidence" value="ECO:0007669"/>
    <property type="project" value="UniProtKB-SubCell"/>
</dbReference>
<dbReference type="PANTHER" id="PTHR11945">
    <property type="entry name" value="MADS BOX PROTEIN"/>
    <property type="match status" value="1"/>
</dbReference>
<comment type="caution">
    <text evidence="7">The sequence shown here is derived from an EMBL/GenBank/DDBJ whole genome shotgun (WGS) entry which is preliminary data.</text>
</comment>
<dbReference type="PANTHER" id="PTHR11945:SF176">
    <property type="entry name" value="MADS-BOX TRANSCRIPTION FACTOR FAMILY PROTEIN"/>
    <property type="match status" value="1"/>
</dbReference>
<dbReference type="PROSITE" id="PS50066">
    <property type="entry name" value="MADS_BOX_2"/>
    <property type="match status" value="1"/>
</dbReference>
<dbReference type="GO" id="GO:0003677">
    <property type="term" value="F:DNA binding"/>
    <property type="evidence" value="ECO:0007669"/>
    <property type="project" value="UniProtKB-KW"/>
</dbReference>
<dbReference type="Proteomes" id="UP001632038">
    <property type="component" value="Unassembled WGS sequence"/>
</dbReference>
<name>A0ABD3BUN0_9LAMI</name>
<gene>
    <name evidence="7" type="ORF">CASFOL_036120</name>
</gene>
<organism evidence="7 8">
    <name type="scientific">Castilleja foliolosa</name>
    <dbReference type="NCBI Taxonomy" id="1961234"/>
    <lineage>
        <taxon>Eukaryota</taxon>
        <taxon>Viridiplantae</taxon>
        <taxon>Streptophyta</taxon>
        <taxon>Embryophyta</taxon>
        <taxon>Tracheophyta</taxon>
        <taxon>Spermatophyta</taxon>
        <taxon>Magnoliopsida</taxon>
        <taxon>eudicotyledons</taxon>
        <taxon>Gunneridae</taxon>
        <taxon>Pentapetalae</taxon>
        <taxon>asterids</taxon>
        <taxon>lamiids</taxon>
        <taxon>Lamiales</taxon>
        <taxon>Orobanchaceae</taxon>
        <taxon>Pedicularideae</taxon>
        <taxon>Castillejinae</taxon>
        <taxon>Castilleja</taxon>
    </lineage>
</organism>
<dbReference type="InterPro" id="IPR033897">
    <property type="entry name" value="SRF-like_MADS-box"/>
</dbReference>
<evidence type="ECO:0000256" key="4">
    <source>
        <dbReference type="ARBA" id="ARBA00023163"/>
    </source>
</evidence>
<sequence length="286" mass="33201">MGRAKLNMELIAKEKKRLTTFKKRKQGLIRKIHEFTTLCDVSACMIIYGPNQESGRAEPETWPENIDEVKRIIDIRAKNRDLGDRTYGLSDFFLDRKRKVEDELKKMKKKNMEAKYPTWLEFMNYLSEAQMRDFAADLIAKAERVRARIEQMRCIEQGNQQSITTDMGFVGGDYYNNAPHQIQMANYYPTVDNSTMRHLMNGEYIDFNNNGFGNLMCGPSMYDQSCVFSNDQANDGLLQMPIMQYYGPGQLPIMPYGPGPEMPFFKMENNDVNSVQCDQLDYNDNK</sequence>
<keyword evidence="4" id="KW-0804">Transcription</keyword>
<dbReference type="CDD" id="cd00266">
    <property type="entry name" value="MADS_SRF_like"/>
    <property type="match status" value="1"/>
</dbReference>
<protein>
    <recommendedName>
        <fullName evidence="6">MADS-box domain-containing protein</fullName>
    </recommendedName>
</protein>
<evidence type="ECO:0000256" key="2">
    <source>
        <dbReference type="ARBA" id="ARBA00023015"/>
    </source>
</evidence>
<reference evidence="8" key="1">
    <citation type="journal article" date="2024" name="IScience">
        <title>Strigolactones Initiate the Formation of Haustorium-like Structures in Castilleja.</title>
        <authorList>
            <person name="Buerger M."/>
            <person name="Peterson D."/>
            <person name="Chory J."/>
        </authorList>
    </citation>
    <scope>NUCLEOTIDE SEQUENCE [LARGE SCALE GENOMIC DNA]</scope>
</reference>
<evidence type="ECO:0000256" key="1">
    <source>
        <dbReference type="ARBA" id="ARBA00004123"/>
    </source>
</evidence>
<dbReference type="SUPFAM" id="SSF55455">
    <property type="entry name" value="SRF-like"/>
    <property type="match status" value="1"/>
</dbReference>
<accession>A0ABD3BUN0</accession>
<keyword evidence="2" id="KW-0805">Transcription regulation</keyword>